<dbReference type="Gene3D" id="3.30.70.610">
    <property type="entry name" value="D-lactate dehydrogenase, cap domain, subdomain 1"/>
    <property type="match status" value="2"/>
</dbReference>
<comment type="cofactor">
    <cofactor evidence="1">
        <name>FAD</name>
        <dbReference type="ChEBI" id="CHEBI:57692"/>
    </cofactor>
</comment>
<keyword evidence="7" id="KW-1185">Reference proteome</keyword>
<evidence type="ECO:0000256" key="2">
    <source>
        <dbReference type="ARBA" id="ARBA00022630"/>
    </source>
</evidence>
<organism evidence="6 7">
    <name type="scientific">Saccharibacter floricola DSM 15669</name>
    <dbReference type="NCBI Taxonomy" id="1123227"/>
    <lineage>
        <taxon>Bacteria</taxon>
        <taxon>Pseudomonadati</taxon>
        <taxon>Pseudomonadota</taxon>
        <taxon>Alphaproteobacteria</taxon>
        <taxon>Acetobacterales</taxon>
        <taxon>Acetobacteraceae</taxon>
        <taxon>Saccharibacter</taxon>
    </lineage>
</organism>
<evidence type="ECO:0000256" key="1">
    <source>
        <dbReference type="ARBA" id="ARBA00001974"/>
    </source>
</evidence>
<dbReference type="SUPFAM" id="SSF55103">
    <property type="entry name" value="FAD-linked oxidases, C-terminal domain"/>
    <property type="match status" value="1"/>
</dbReference>
<evidence type="ECO:0000313" key="7">
    <source>
        <dbReference type="Proteomes" id="UP001062901"/>
    </source>
</evidence>
<keyword evidence="4" id="KW-0560">Oxidoreductase</keyword>
<dbReference type="Gene3D" id="3.30.465.10">
    <property type="match status" value="1"/>
</dbReference>
<dbReference type="NCBIfam" id="NF008387">
    <property type="entry name" value="PRK11183.1"/>
    <property type="match status" value="1"/>
</dbReference>
<dbReference type="PANTHER" id="PTHR43716:SF1">
    <property type="entry name" value="D-2-HYDROXYGLUTARATE DEHYDROGENASE, MITOCHONDRIAL"/>
    <property type="match status" value="1"/>
</dbReference>
<keyword evidence="2" id="KW-0285">Flavoprotein</keyword>
<evidence type="ECO:0000313" key="6">
    <source>
        <dbReference type="EMBL" id="GBQ07392.1"/>
    </source>
</evidence>
<dbReference type="InterPro" id="IPR016164">
    <property type="entry name" value="FAD-linked_Oxase-like_C"/>
</dbReference>
<dbReference type="Gene3D" id="3.30.1370.20">
    <property type="entry name" value="D-lactate dehydrogenase, cap domain, subdomain 2"/>
    <property type="match status" value="1"/>
</dbReference>
<name>A0ABQ0NZH7_9PROT</name>
<evidence type="ECO:0000256" key="3">
    <source>
        <dbReference type="ARBA" id="ARBA00022827"/>
    </source>
</evidence>
<dbReference type="InterPro" id="IPR016172">
    <property type="entry name" value="D-lactate_DH_C-sub1"/>
</dbReference>
<comment type="caution">
    <text evidence="6">The sequence shown here is derived from an EMBL/GenBank/DDBJ whole genome shotgun (WGS) entry which is preliminary data.</text>
</comment>
<dbReference type="EMBL" id="BAQD01000027">
    <property type="protein sequence ID" value="GBQ07392.1"/>
    <property type="molecule type" value="Genomic_DNA"/>
</dbReference>
<protein>
    <submittedName>
        <fullName evidence="6">D-lactate dehydrogenase</fullName>
    </submittedName>
</protein>
<reference evidence="6" key="1">
    <citation type="submission" date="2013-04" db="EMBL/GenBank/DDBJ databases">
        <title>The genome sequencing project of 58 acetic acid bacteria.</title>
        <authorList>
            <person name="Okamoto-Kainuma A."/>
            <person name="Ishikawa M."/>
            <person name="Umino S."/>
            <person name="Koizumi Y."/>
            <person name="Shiwa Y."/>
            <person name="Yoshikawa H."/>
            <person name="Matsutani M."/>
            <person name="Matsushita K."/>
        </authorList>
    </citation>
    <scope>NUCLEOTIDE SEQUENCE</scope>
    <source>
        <strain evidence="6">DSM 15669</strain>
    </source>
</reference>
<dbReference type="PANTHER" id="PTHR43716">
    <property type="entry name" value="D-2-HYDROXYGLUTARATE DEHYDROGENASE, MITOCHONDRIAL"/>
    <property type="match status" value="1"/>
</dbReference>
<dbReference type="SUPFAM" id="SSF56176">
    <property type="entry name" value="FAD-binding/transporter-associated domain-like"/>
    <property type="match status" value="1"/>
</dbReference>
<evidence type="ECO:0000259" key="5">
    <source>
        <dbReference type="Pfam" id="PF09330"/>
    </source>
</evidence>
<gene>
    <name evidence="6" type="ORF">AA15669_1359</name>
</gene>
<proteinExistence type="predicted"/>
<accession>A0ABQ0NZH7</accession>
<dbReference type="InterPro" id="IPR016173">
    <property type="entry name" value="D-lactate_DH_C-sub2"/>
</dbReference>
<sequence length="400" mass="45301">MALFGQVDEKGELHLVNHLGLRLKGDPEQVLAAVEKGTFSPDDVEWSAGRGHDADYIDRVRDVDADTPARFNADPGRLYEASGCAGKLVVFAVRLDTFPAEKDTAVFYLGTNSTGKLEDLRRAVLSQFDEMPIAGEYLHRDTFEIADHYGRDTVVAIRYLGTKHLPFFFAMKEKIDLLSQKVSFFPDALGDRVLQAMSRLFPSQVPKRIMAYHKRFEHHLMLKVSGQFADTLRPWLQEFCKDGDMASFECTADEGKLAFLHRFAAAGAAGRYAAVNRKTTGGMMALDVGLRRNDREWFEKLPPEVDNKLVVKLYYGHFFCHVMHQDYVVKQGQDPVAVEHEMWPLLDKRGARYPAEHNVGHLYNAPQSMLDHYRSLDPCNCMNPGIGRSTKRKNWVAESV</sequence>
<feature type="domain" description="D-lactate dehydrogenase membrane binding C-terminal" evidence="5">
    <location>
        <begin position="106"/>
        <end position="395"/>
    </location>
</feature>
<dbReference type="InterPro" id="IPR051264">
    <property type="entry name" value="FAD-oxidored/transferase_4"/>
</dbReference>
<dbReference type="InterPro" id="IPR015409">
    <property type="entry name" value="Lactate_DH_C"/>
</dbReference>
<dbReference type="InterPro" id="IPR036318">
    <property type="entry name" value="FAD-bd_PCMH-like_sf"/>
</dbReference>
<dbReference type="Pfam" id="PF09330">
    <property type="entry name" value="Lact-deh-memb"/>
    <property type="match status" value="1"/>
</dbReference>
<dbReference type="InterPro" id="IPR016169">
    <property type="entry name" value="FAD-bd_PCMH_sub2"/>
</dbReference>
<keyword evidence="3" id="KW-0274">FAD</keyword>
<dbReference type="Proteomes" id="UP001062901">
    <property type="component" value="Unassembled WGS sequence"/>
</dbReference>
<evidence type="ECO:0000256" key="4">
    <source>
        <dbReference type="ARBA" id="ARBA00023002"/>
    </source>
</evidence>